<dbReference type="EC" id="3.1.1.-" evidence="5"/>
<evidence type="ECO:0000259" key="6">
    <source>
        <dbReference type="Pfam" id="PF01764"/>
    </source>
</evidence>
<dbReference type="Gene3D" id="3.40.50.1820">
    <property type="entry name" value="alpha/beta hydrolase"/>
    <property type="match status" value="1"/>
</dbReference>
<dbReference type="Proteomes" id="UP000525078">
    <property type="component" value="Unassembled WGS sequence"/>
</dbReference>
<comment type="similarity">
    <text evidence="1 5">Belongs to the AB hydrolase superfamily. Lipase family.</text>
</comment>
<proteinExistence type="inferred from homology"/>
<evidence type="ECO:0000313" key="8">
    <source>
        <dbReference type="Proteomes" id="UP000525078"/>
    </source>
</evidence>
<dbReference type="InterPro" id="IPR002921">
    <property type="entry name" value="Fungal_lipase-type"/>
</dbReference>
<dbReference type="PANTHER" id="PTHR31828">
    <property type="entry name" value="PHOSPHOLIPASE A1-IIGAMMA"/>
    <property type="match status" value="1"/>
</dbReference>
<sequence length="459" mass="51757">MESEEVSTFSSFVELRNIHLLSIDYAFGLILGPDSPFVDEPCRGTLRFSGHWILNNVCVTQADILALASAAPIHRLNHRTCFLISELVVILTLIMAEPTWEELLGHNNWEGILNPLNLKLRQLLLRCGDFCQVTYDSFNSDQNSKYCGACRYGKSSLFSKVFLQNGTDYDVVSYLYATARIRVPEAILLRSRSRESWDRESNWMGYVAVTTDTVSKALGRREIYVAWRGTIRDYEWINVLGADPESAKPLLSSEDEDDEKNQARVMRGWLTIYTSDNPNSPFVKTSARVQLSTIIKSLINKYRDEKLSVVIAGHSLGASLAVISAFDIVENGVVPKEIPVSAFVFGCPQVGNREFRERVESHQNLKILHTRNTIDLITLYPGPLLGYVDIGTELRIDSRKSEYLKASMVPGDWHNLQGILHVVADSWWVEKNKGMVFDQASGDWVLTSPGDEDLPVPEF</sequence>
<dbReference type="GO" id="GO:0016042">
    <property type="term" value="P:lipid catabolic process"/>
    <property type="evidence" value="ECO:0007669"/>
    <property type="project" value="UniProtKB-UniRule"/>
</dbReference>
<comment type="function">
    <text evidence="5">Acylhydrolase that catalyzes the hydrolysis of phospholipids at the sn-1 position.</text>
</comment>
<dbReference type="PANTHER" id="PTHR31828:SF10">
    <property type="entry name" value="PHOSPHOLIPASE A1-IIDELTA"/>
    <property type="match status" value="1"/>
</dbReference>
<comment type="caution">
    <text evidence="7">The sequence shown here is derived from an EMBL/GenBank/DDBJ whole genome shotgun (WGS) entry which is preliminary data.</text>
</comment>
<dbReference type="GO" id="GO:0008970">
    <property type="term" value="F:phospholipase A1 activity"/>
    <property type="evidence" value="ECO:0007669"/>
    <property type="project" value="UniProtKB-UniRule"/>
</dbReference>
<dbReference type="InterPro" id="IPR029058">
    <property type="entry name" value="AB_hydrolase_fold"/>
</dbReference>
<organism evidence="7 8">
    <name type="scientific">Cannabis sativa</name>
    <name type="common">Hemp</name>
    <name type="synonym">Marijuana</name>
    <dbReference type="NCBI Taxonomy" id="3483"/>
    <lineage>
        <taxon>Eukaryota</taxon>
        <taxon>Viridiplantae</taxon>
        <taxon>Streptophyta</taxon>
        <taxon>Embryophyta</taxon>
        <taxon>Tracheophyta</taxon>
        <taxon>Spermatophyta</taxon>
        <taxon>Magnoliopsida</taxon>
        <taxon>eudicotyledons</taxon>
        <taxon>Gunneridae</taxon>
        <taxon>Pentapetalae</taxon>
        <taxon>rosids</taxon>
        <taxon>fabids</taxon>
        <taxon>Rosales</taxon>
        <taxon>Cannabaceae</taxon>
        <taxon>Cannabis</taxon>
    </lineage>
</organism>
<name>A0A7J6GF47_CANSA</name>
<evidence type="ECO:0000313" key="7">
    <source>
        <dbReference type="EMBL" id="KAF4381524.1"/>
    </source>
</evidence>
<dbReference type="EMBL" id="JAATIP010000060">
    <property type="protein sequence ID" value="KAF4381524.1"/>
    <property type="molecule type" value="Genomic_DNA"/>
</dbReference>
<reference evidence="7 8" key="1">
    <citation type="journal article" date="2020" name="bioRxiv">
        <title>Sequence and annotation of 42 cannabis genomes reveals extensive copy number variation in cannabinoid synthesis and pathogen resistance genes.</title>
        <authorList>
            <person name="Mckernan K.J."/>
            <person name="Helbert Y."/>
            <person name="Kane L.T."/>
            <person name="Ebling H."/>
            <person name="Zhang L."/>
            <person name="Liu B."/>
            <person name="Eaton Z."/>
            <person name="Mclaughlin S."/>
            <person name="Kingan S."/>
            <person name="Baybayan P."/>
            <person name="Concepcion G."/>
            <person name="Jordan M."/>
            <person name="Riva A."/>
            <person name="Barbazuk W."/>
            <person name="Harkins T."/>
        </authorList>
    </citation>
    <scope>NUCLEOTIDE SEQUENCE [LARGE SCALE GENOMIC DNA]</scope>
    <source>
        <strain evidence="8">cv. Jamaican Lion 4</strain>
        <tissue evidence="7">Leaf</tissue>
    </source>
</reference>
<keyword evidence="3 5" id="KW-0442">Lipid degradation</keyword>
<accession>A0A7J6GF47</accession>
<evidence type="ECO:0000256" key="1">
    <source>
        <dbReference type="ARBA" id="ARBA00010701"/>
    </source>
</evidence>
<feature type="domain" description="Fungal lipase-type" evidence="6">
    <location>
        <begin position="224"/>
        <end position="382"/>
    </location>
</feature>
<dbReference type="FunFam" id="3.40.50.1820:FF:000065">
    <property type="entry name" value="Phospholipase A1-II 3"/>
    <property type="match status" value="1"/>
</dbReference>
<protein>
    <recommendedName>
        <fullName evidence="5">Phospholipase A1</fullName>
        <ecNumber evidence="5">3.1.1.-</ecNumber>
    </recommendedName>
</protein>
<dbReference type="AlphaFoldDB" id="A0A7J6GF47"/>
<dbReference type="GO" id="GO:0005737">
    <property type="term" value="C:cytoplasm"/>
    <property type="evidence" value="ECO:0007669"/>
    <property type="project" value="UniProtKB-ARBA"/>
</dbReference>
<evidence type="ECO:0000256" key="4">
    <source>
        <dbReference type="ARBA" id="ARBA00023098"/>
    </source>
</evidence>
<gene>
    <name evidence="7" type="ORF">F8388_021152</name>
</gene>
<dbReference type="CDD" id="cd00519">
    <property type="entry name" value="Lipase_3"/>
    <property type="match status" value="1"/>
</dbReference>
<dbReference type="SUPFAM" id="SSF53474">
    <property type="entry name" value="alpha/beta-Hydrolases"/>
    <property type="match status" value="1"/>
</dbReference>
<evidence type="ECO:0000256" key="5">
    <source>
        <dbReference type="RuleBase" id="RU367093"/>
    </source>
</evidence>
<evidence type="ECO:0000256" key="2">
    <source>
        <dbReference type="ARBA" id="ARBA00022801"/>
    </source>
</evidence>
<keyword evidence="4 5" id="KW-0443">Lipid metabolism</keyword>
<dbReference type="InterPro" id="IPR033556">
    <property type="entry name" value="PLA"/>
</dbReference>
<keyword evidence="2 5" id="KW-0378">Hydrolase</keyword>
<evidence type="ECO:0000256" key="3">
    <source>
        <dbReference type="ARBA" id="ARBA00022963"/>
    </source>
</evidence>
<dbReference type="Pfam" id="PF01764">
    <property type="entry name" value="Lipase_3"/>
    <property type="match status" value="1"/>
</dbReference>